<name>A0A1F5LJ81_PENAI</name>
<gene>
    <name evidence="1" type="ORF">PENARI_c008G00233</name>
</gene>
<organism evidence="1 2">
    <name type="scientific">Penicillium arizonense</name>
    <dbReference type="NCBI Taxonomy" id="1835702"/>
    <lineage>
        <taxon>Eukaryota</taxon>
        <taxon>Fungi</taxon>
        <taxon>Dikarya</taxon>
        <taxon>Ascomycota</taxon>
        <taxon>Pezizomycotina</taxon>
        <taxon>Eurotiomycetes</taxon>
        <taxon>Eurotiomycetidae</taxon>
        <taxon>Eurotiales</taxon>
        <taxon>Aspergillaceae</taxon>
        <taxon>Penicillium</taxon>
    </lineage>
</organism>
<dbReference type="AlphaFoldDB" id="A0A1F5LJ81"/>
<keyword evidence="2" id="KW-1185">Reference proteome</keyword>
<protein>
    <submittedName>
        <fullName evidence="1">Uncharacterized protein</fullName>
    </submittedName>
</protein>
<accession>A0A1F5LJ81</accession>
<comment type="caution">
    <text evidence="1">The sequence shown here is derived from an EMBL/GenBank/DDBJ whole genome shotgun (WGS) entry which is preliminary data.</text>
</comment>
<dbReference type="Proteomes" id="UP000177622">
    <property type="component" value="Unassembled WGS sequence"/>
</dbReference>
<evidence type="ECO:0000313" key="1">
    <source>
        <dbReference type="EMBL" id="OGE53187.1"/>
    </source>
</evidence>
<sequence length="226" mass="25215">MSTTTSLIDSDTLVPNITAAVNLGQGLSHELVSKGKLQAYHITKPGPQADSIYHIETHETLSKHKFDLLLHQGDSKDGEVLGVVKMHRRGFTIGLGDPAGEIEGKQMIWERLGRPEKYSHKVYYFNFGTGAARMTYTYRKSYGVLGRLKSMELRAGGVDEEDGQLLAKWVGSSSWTMKAGSLFIAYTAKNGQDHNTLRDEETKKWEMMVCLTTFAIIESQVRRSKG</sequence>
<reference evidence="1 2" key="1">
    <citation type="journal article" date="2016" name="Sci. Rep.">
        <title>Penicillium arizonense, a new, genome sequenced fungal species, reveals a high chemical diversity in secreted metabolites.</title>
        <authorList>
            <person name="Grijseels S."/>
            <person name="Nielsen J.C."/>
            <person name="Randelovic M."/>
            <person name="Nielsen J."/>
            <person name="Nielsen K.F."/>
            <person name="Workman M."/>
            <person name="Frisvad J.C."/>
        </authorList>
    </citation>
    <scope>NUCLEOTIDE SEQUENCE [LARGE SCALE GENOMIC DNA]</scope>
    <source>
        <strain evidence="1 2">CBS 141311</strain>
    </source>
</reference>
<dbReference type="RefSeq" id="XP_022488626.1">
    <property type="nucleotide sequence ID" value="XM_022631269.1"/>
</dbReference>
<proteinExistence type="predicted"/>
<evidence type="ECO:0000313" key="2">
    <source>
        <dbReference type="Proteomes" id="UP000177622"/>
    </source>
</evidence>
<dbReference type="EMBL" id="LXJU01000008">
    <property type="protein sequence ID" value="OGE53187.1"/>
    <property type="molecule type" value="Genomic_DNA"/>
</dbReference>
<dbReference type="GeneID" id="34576003"/>
<dbReference type="OrthoDB" id="3431997at2759"/>